<dbReference type="PROSITE" id="PS00606">
    <property type="entry name" value="KS3_1"/>
    <property type="match status" value="1"/>
</dbReference>
<dbReference type="NCBIfam" id="NF005589">
    <property type="entry name" value="PRK07314.1"/>
    <property type="match status" value="1"/>
</dbReference>
<evidence type="ECO:0000256" key="1">
    <source>
        <dbReference type="ARBA" id="ARBA00005194"/>
    </source>
</evidence>
<dbReference type="NCBIfam" id="TIGR03150">
    <property type="entry name" value="fabF"/>
    <property type="match status" value="1"/>
</dbReference>
<proteinExistence type="inferred from homology"/>
<keyword evidence="10 11" id="KW-0012">Acyltransferase</keyword>
<accession>A0A1Y5Q2R8</accession>
<name>A0A1Y5Q2R8_9GAMM</name>
<evidence type="ECO:0000256" key="7">
    <source>
        <dbReference type="ARBA" id="ARBA00022832"/>
    </source>
</evidence>
<evidence type="ECO:0000256" key="9">
    <source>
        <dbReference type="ARBA" id="ARBA00023160"/>
    </source>
</evidence>
<dbReference type="CDD" id="cd00834">
    <property type="entry name" value="KAS_I_II"/>
    <property type="match status" value="1"/>
</dbReference>
<evidence type="ECO:0000256" key="4">
    <source>
        <dbReference type="ARBA" id="ARBA00014657"/>
    </source>
</evidence>
<dbReference type="PANTHER" id="PTHR11712">
    <property type="entry name" value="POLYKETIDE SYNTHASE-RELATED"/>
    <property type="match status" value="1"/>
</dbReference>
<dbReference type="InterPro" id="IPR014031">
    <property type="entry name" value="Ketoacyl_synth_C"/>
</dbReference>
<dbReference type="PIRSF" id="PIRSF000447">
    <property type="entry name" value="KAS_II"/>
    <property type="match status" value="1"/>
</dbReference>
<comment type="pathway">
    <text evidence="1 11">Lipid metabolism; fatty acid biosynthesis.</text>
</comment>
<evidence type="ECO:0000256" key="6">
    <source>
        <dbReference type="ARBA" id="ARBA00022679"/>
    </source>
</evidence>
<feature type="active site" description="For beta-ketoacyl synthase activity" evidence="12">
    <location>
        <position position="202"/>
    </location>
</feature>
<dbReference type="InterPro" id="IPR020841">
    <property type="entry name" value="PKS_Beta-ketoAc_synthase_dom"/>
</dbReference>
<gene>
    <name evidence="15" type="primary">fabF</name>
    <name evidence="15" type="ORF">STPYR_10126</name>
</gene>
<evidence type="ECO:0000256" key="8">
    <source>
        <dbReference type="ARBA" id="ARBA00023098"/>
    </source>
</evidence>
<comment type="catalytic activity">
    <reaction evidence="11">
        <text>a fatty acyl-[ACP] + malonyl-[ACP] + H(+) = a 3-oxoacyl-[ACP] + holo-[ACP] + CO2</text>
        <dbReference type="Rhea" id="RHEA:22836"/>
        <dbReference type="Rhea" id="RHEA-COMP:9623"/>
        <dbReference type="Rhea" id="RHEA-COMP:9685"/>
        <dbReference type="Rhea" id="RHEA-COMP:9916"/>
        <dbReference type="Rhea" id="RHEA-COMP:14125"/>
        <dbReference type="ChEBI" id="CHEBI:15378"/>
        <dbReference type="ChEBI" id="CHEBI:16526"/>
        <dbReference type="ChEBI" id="CHEBI:64479"/>
        <dbReference type="ChEBI" id="CHEBI:78449"/>
        <dbReference type="ChEBI" id="CHEBI:78776"/>
        <dbReference type="ChEBI" id="CHEBI:138651"/>
    </reaction>
</comment>
<reference evidence="15" key="1">
    <citation type="submission" date="2016-03" db="EMBL/GenBank/DDBJ databases">
        <authorList>
            <person name="Ploux O."/>
        </authorList>
    </citation>
    <scope>NUCLEOTIDE SEQUENCE</scope>
    <source>
        <strain evidence="15">UC10</strain>
    </source>
</reference>
<evidence type="ECO:0000259" key="14">
    <source>
        <dbReference type="PROSITE" id="PS52004"/>
    </source>
</evidence>
<evidence type="ECO:0000256" key="3">
    <source>
        <dbReference type="ARBA" id="ARBA00012356"/>
    </source>
</evidence>
<dbReference type="InterPro" id="IPR000794">
    <property type="entry name" value="Beta-ketoacyl_synthase"/>
</dbReference>
<dbReference type="Pfam" id="PF00109">
    <property type="entry name" value="ketoacyl-synt"/>
    <property type="match status" value="2"/>
</dbReference>
<comment type="function">
    <text evidence="11">Involved in the type II fatty acid elongation cycle. Catalyzes the elongation of a wide range of acyl-ACP by the addition of two carbons from malonyl-ACP to an acyl acceptor. Can efficiently catalyze the conversion of palmitoleoyl-ACP (cis-hexadec-9-enoyl-ACP) to cis-vaccenoyl-ACP (cis-octadec-11-enoyl-ACP), an essential step in the thermal regulation of fatty acid composition.</text>
</comment>
<keyword evidence="7" id="KW-0276">Fatty acid metabolism</keyword>
<keyword evidence="9 11" id="KW-0275">Fatty acid biosynthesis</keyword>
<keyword evidence="6 11" id="KW-0808">Transferase</keyword>
<keyword evidence="8" id="KW-0443">Lipid metabolism</keyword>
<evidence type="ECO:0000256" key="2">
    <source>
        <dbReference type="ARBA" id="ARBA00008467"/>
    </source>
</evidence>
<evidence type="ECO:0000256" key="11">
    <source>
        <dbReference type="PIRNR" id="PIRNR000447"/>
    </source>
</evidence>
<evidence type="ECO:0000256" key="10">
    <source>
        <dbReference type="ARBA" id="ARBA00023315"/>
    </source>
</evidence>
<dbReference type="FunFam" id="3.40.47.10:FF:000015">
    <property type="entry name" value="3-oxoacyl-[acyl-carrier-protein] synthase, mitochondrial"/>
    <property type="match status" value="1"/>
</dbReference>
<sequence length="450" mass="46793">MSRRVVVTGLGMVSPLGNDLASSWEGIINGRSGIGPLTNIADAYLERFTTRIAGEVKDFDITADNAQFGKYRVSGKDARKMDPFIHYGLGAAFMALHDAGLEITEANAERIGVIVGLGVFDAGQAADARGDEVTEANAERIGAIVGAGIGGLLGIEEQAIEFHEGKKISPFYVPKTIINMLPGQLSIIAGLKGPSFSAVSACATSNHSIGTAMRMIQYGDADVMVAGGAERGSSPTAVGGFCAMKAMSTRNDAPEQASRPWDKDRDGFVLGDGAGILVLEEYEHAKARGAKIYCELAGFGASSDAYHMTAPSENGEGAARCMAAALKDAGVAPEQVGYLNAHGTSTPLGDLGETMAMKAAFGEHAYKMMVSSTKSMTGHLLGAAGGVEAIFSVLALRDGVIPPTINLEQPGEGCDLDYVPNVARQAKVDVVMSNGFGFGGTNGTLVFKRI</sequence>
<dbReference type="GO" id="GO:0006633">
    <property type="term" value="P:fatty acid biosynthetic process"/>
    <property type="evidence" value="ECO:0007669"/>
    <property type="project" value="UniProtKB-UniRule"/>
</dbReference>
<evidence type="ECO:0000256" key="12">
    <source>
        <dbReference type="PIRSR" id="PIRSR000447-1"/>
    </source>
</evidence>
<dbReference type="Pfam" id="PF02801">
    <property type="entry name" value="Ketoacyl-synt_C"/>
    <property type="match status" value="1"/>
</dbReference>
<dbReference type="SUPFAM" id="SSF53901">
    <property type="entry name" value="Thiolase-like"/>
    <property type="match status" value="3"/>
</dbReference>
<dbReference type="EMBL" id="FLTS01000001">
    <property type="protein sequence ID" value="SBV35196.1"/>
    <property type="molecule type" value="Genomic_DNA"/>
</dbReference>
<dbReference type="InterPro" id="IPR014030">
    <property type="entry name" value="Ketoacyl_synth_N"/>
</dbReference>
<dbReference type="Gene3D" id="3.40.47.10">
    <property type="match status" value="1"/>
</dbReference>
<comment type="similarity">
    <text evidence="2 11 13">Belongs to the thiolase-like superfamily. Beta-ketoacyl-ACP synthases family.</text>
</comment>
<dbReference type="InterPro" id="IPR016039">
    <property type="entry name" value="Thiolase-like"/>
</dbReference>
<evidence type="ECO:0000256" key="5">
    <source>
        <dbReference type="ARBA" id="ARBA00022516"/>
    </source>
</evidence>
<dbReference type="UniPathway" id="UPA00094"/>
<evidence type="ECO:0000256" key="13">
    <source>
        <dbReference type="RuleBase" id="RU003694"/>
    </source>
</evidence>
<dbReference type="EC" id="2.3.1.179" evidence="3 11"/>
<dbReference type="PROSITE" id="PS52004">
    <property type="entry name" value="KS3_2"/>
    <property type="match status" value="1"/>
</dbReference>
<feature type="domain" description="Ketosynthase family 3 (KS3)" evidence="14">
    <location>
        <begin position="2"/>
        <end position="449"/>
    </location>
</feature>
<dbReference type="InterPro" id="IPR018201">
    <property type="entry name" value="Ketoacyl_synth_AS"/>
</dbReference>
<organism evidence="15">
    <name type="scientific">uncultured Stenotrophomonas sp</name>
    <dbReference type="NCBI Taxonomy" id="165438"/>
    <lineage>
        <taxon>Bacteria</taxon>
        <taxon>Pseudomonadati</taxon>
        <taxon>Pseudomonadota</taxon>
        <taxon>Gammaproteobacteria</taxon>
        <taxon>Lysobacterales</taxon>
        <taxon>Lysobacteraceae</taxon>
        <taxon>Stenotrophomonas</taxon>
        <taxon>environmental samples</taxon>
    </lineage>
</organism>
<comment type="catalytic activity">
    <reaction evidence="11">
        <text>(9Z)-hexadecenoyl-[ACP] + malonyl-[ACP] + H(+) = 3-oxo-(11Z)-octadecenoyl-[ACP] + holo-[ACP] + CO2</text>
        <dbReference type="Rhea" id="RHEA:55040"/>
        <dbReference type="Rhea" id="RHEA-COMP:9623"/>
        <dbReference type="Rhea" id="RHEA-COMP:9685"/>
        <dbReference type="Rhea" id="RHEA-COMP:10800"/>
        <dbReference type="Rhea" id="RHEA-COMP:14074"/>
        <dbReference type="ChEBI" id="CHEBI:15378"/>
        <dbReference type="ChEBI" id="CHEBI:16526"/>
        <dbReference type="ChEBI" id="CHEBI:64479"/>
        <dbReference type="ChEBI" id="CHEBI:78449"/>
        <dbReference type="ChEBI" id="CHEBI:83989"/>
        <dbReference type="ChEBI" id="CHEBI:138538"/>
        <dbReference type="EC" id="2.3.1.179"/>
    </reaction>
</comment>
<dbReference type="PANTHER" id="PTHR11712:SF336">
    <property type="entry name" value="3-OXOACYL-[ACYL-CARRIER-PROTEIN] SYNTHASE, MITOCHONDRIAL"/>
    <property type="match status" value="1"/>
</dbReference>
<evidence type="ECO:0000313" key="15">
    <source>
        <dbReference type="EMBL" id="SBV35196.1"/>
    </source>
</evidence>
<dbReference type="SMART" id="SM00825">
    <property type="entry name" value="PKS_KS"/>
    <property type="match status" value="1"/>
</dbReference>
<dbReference type="AlphaFoldDB" id="A0A1Y5Q2R8"/>
<dbReference type="GO" id="GO:0005829">
    <property type="term" value="C:cytosol"/>
    <property type="evidence" value="ECO:0007669"/>
    <property type="project" value="TreeGrafter"/>
</dbReference>
<dbReference type="GO" id="GO:0004315">
    <property type="term" value="F:3-oxoacyl-[acyl-carrier-protein] synthase activity"/>
    <property type="evidence" value="ECO:0007669"/>
    <property type="project" value="UniProtKB-UniRule"/>
</dbReference>
<keyword evidence="5 11" id="KW-0444">Lipid biosynthesis</keyword>
<protein>
    <recommendedName>
        <fullName evidence="4 11">3-oxoacyl-[acyl-carrier-protein] synthase 2</fullName>
        <ecNumber evidence="3 11">2.3.1.179</ecNumber>
    </recommendedName>
</protein>
<dbReference type="InterPro" id="IPR017568">
    <property type="entry name" value="3-oxoacyl-ACP_synth-2"/>
</dbReference>